<proteinExistence type="predicted"/>
<feature type="compositionally biased region" description="Basic and acidic residues" evidence="2">
    <location>
        <begin position="27"/>
        <end position="37"/>
    </location>
</feature>
<dbReference type="RefSeq" id="WP_046524213.1">
    <property type="nucleotide sequence ID" value="NZ_LAYY01000013.1"/>
</dbReference>
<dbReference type="NCBIfam" id="TIGR03093">
    <property type="entry name" value="SASP_sspL"/>
    <property type="match status" value="1"/>
</dbReference>
<comment type="caution">
    <text evidence="3">The sequence shown here is derived from an EMBL/GenBank/DDBJ whole genome shotgun (WGS) entry which is preliminary data.</text>
</comment>
<evidence type="ECO:0000313" key="4">
    <source>
        <dbReference type="Proteomes" id="UP000034166"/>
    </source>
</evidence>
<reference evidence="3 4" key="1">
    <citation type="submission" date="2015-04" db="EMBL/GenBank/DDBJ databases">
        <title>Taxonomic description and genome sequence of Bacillus campisalis sp. nov., a novel member of the genus Bacillus isolated from solar saltern.</title>
        <authorList>
            <person name="Mathan Kumar R."/>
            <person name="Kaur G."/>
            <person name="Kumar A."/>
            <person name="Singh N.K."/>
            <person name="Kaur N."/>
            <person name="Kumar N."/>
            <person name="Mayilraj S."/>
        </authorList>
    </citation>
    <scope>NUCLEOTIDE SEQUENCE [LARGE SCALE GENOMIC DNA]</scope>
    <source>
        <strain evidence="3 4">SA2-6</strain>
    </source>
</reference>
<accession>A0A0M2SXE4</accession>
<evidence type="ECO:0000256" key="2">
    <source>
        <dbReference type="SAM" id="MobiDB-lite"/>
    </source>
</evidence>
<dbReference type="PATRIC" id="fig|1408103.3.peg.2935"/>
<keyword evidence="4" id="KW-1185">Reference proteome</keyword>
<dbReference type="AlphaFoldDB" id="A0A0M2SXE4"/>
<dbReference type="OrthoDB" id="2706737at2"/>
<evidence type="ECO:0000256" key="1">
    <source>
        <dbReference type="NCBIfam" id="TIGR03093"/>
    </source>
</evidence>
<organism evidence="3 4">
    <name type="scientific">Mesobacillus campisalis</name>
    <dbReference type="NCBI Taxonomy" id="1408103"/>
    <lineage>
        <taxon>Bacteria</taxon>
        <taxon>Bacillati</taxon>
        <taxon>Bacillota</taxon>
        <taxon>Bacilli</taxon>
        <taxon>Bacillales</taxon>
        <taxon>Bacillaceae</taxon>
        <taxon>Mesobacillus</taxon>
    </lineage>
</organism>
<dbReference type="EMBL" id="LAYY01000013">
    <property type="protein sequence ID" value="KKK37652.1"/>
    <property type="molecule type" value="Genomic_DNA"/>
</dbReference>
<protein>
    <recommendedName>
        <fullName evidence="1">Small, acid-soluble spore protein L</fullName>
    </recommendedName>
</protein>
<feature type="region of interest" description="Disordered" evidence="2">
    <location>
        <begin position="1"/>
        <end position="43"/>
    </location>
</feature>
<evidence type="ECO:0000313" key="3">
    <source>
        <dbReference type="EMBL" id="KKK37652.1"/>
    </source>
</evidence>
<dbReference type="Proteomes" id="UP000034166">
    <property type="component" value="Unassembled WGS sequence"/>
</dbReference>
<gene>
    <name evidence="3" type="ORF">WQ57_13045</name>
</gene>
<name>A0A0M2SXE4_9BACI</name>
<sequence>MSKKSGRGTKAPGVNPQGYGQDAEMTEDPKTKLENAAKRSNTK</sequence>
<dbReference type="InterPro" id="IPR017526">
    <property type="entry name" value="SASP_SspL"/>
</dbReference>